<keyword evidence="2" id="KW-1185">Reference proteome</keyword>
<evidence type="ECO:0000313" key="1">
    <source>
        <dbReference type="EMBL" id="KAJ2987719.1"/>
    </source>
</evidence>
<comment type="caution">
    <text evidence="1">The sequence shown here is derived from an EMBL/GenBank/DDBJ whole genome shotgun (WGS) entry which is preliminary data.</text>
</comment>
<reference evidence="1" key="1">
    <citation type="submission" date="2022-10" db="EMBL/GenBank/DDBJ databases">
        <title>Genome Sequence of Xylaria curta.</title>
        <authorList>
            <person name="Buettner E."/>
        </authorList>
    </citation>
    <scope>NUCLEOTIDE SEQUENCE</scope>
    <source>
        <strain evidence="1">Babe10</strain>
    </source>
</reference>
<evidence type="ECO:0000313" key="2">
    <source>
        <dbReference type="Proteomes" id="UP001143856"/>
    </source>
</evidence>
<protein>
    <submittedName>
        <fullName evidence="1">Uncharacterized protein</fullName>
    </submittedName>
</protein>
<accession>A0ACC1P780</accession>
<name>A0ACC1P780_9PEZI</name>
<dbReference type="EMBL" id="JAPDGR010000749">
    <property type="protein sequence ID" value="KAJ2987719.1"/>
    <property type="molecule type" value="Genomic_DNA"/>
</dbReference>
<proteinExistence type="predicted"/>
<sequence>MACNDVGSTNPDIAGLGVILSFTIQAGLSFCLSFWSVALQLRDPSGTEALTRGQLGQPQDESTTFGSANSPLNHVWSNLPSFYRSFIGRVWRNLPTPLPFLYSSGSKRLQPSQILDLRLKKGLIDQLLRTISDTQTINGISLLVGTIAQHSSLSLYHYHVVYDTVNFTGGSLIFVFLALYFAFVVLFGLKLQSWDDEKTGCCYKVDKISAQSTPHPHADHIYLAITALYLFVSLWFSLQAAREGLQGFIQAAQESEAVGHRSPRRNRAIQLLDFCLQVQPRLSQLRRPSPSPESPDRRHQRQMLDLFPVLEYSPSITVLTVALVQYPVHVYTLYALRASNESYLSGDSENQWGFGQVVALVLVASVLLECCRAAIEYRLLKWKRMHPDASDDDKNLLSLLRALLLDQEEMELALSEYPNLLRRRRSLPQDFKYQE</sequence>
<organism evidence="1 2">
    <name type="scientific">Xylaria curta</name>
    <dbReference type="NCBI Taxonomy" id="42375"/>
    <lineage>
        <taxon>Eukaryota</taxon>
        <taxon>Fungi</taxon>
        <taxon>Dikarya</taxon>
        <taxon>Ascomycota</taxon>
        <taxon>Pezizomycotina</taxon>
        <taxon>Sordariomycetes</taxon>
        <taxon>Xylariomycetidae</taxon>
        <taxon>Xylariales</taxon>
        <taxon>Xylariaceae</taxon>
        <taxon>Xylaria</taxon>
    </lineage>
</organism>
<gene>
    <name evidence="1" type="ORF">NUW58_g4350</name>
</gene>
<dbReference type="Proteomes" id="UP001143856">
    <property type="component" value="Unassembled WGS sequence"/>
</dbReference>